<evidence type="ECO:0000313" key="1">
    <source>
        <dbReference type="EMBL" id="GAA4023434.1"/>
    </source>
</evidence>
<evidence type="ECO:0000313" key="2">
    <source>
        <dbReference type="Proteomes" id="UP001500968"/>
    </source>
</evidence>
<sequence>MAKAIIDPNCLIQLAALDAEIRALNVEKIRLLFTALEIKLTAVDFERLMVWELILVTVPDKQMAVQLNKLAAYIPNLKFVVDGTQTLFTLMQGSKAKRVWKER</sequence>
<evidence type="ECO:0008006" key="3">
    <source>
        <dbReference type="Google" id="ProtNLM"/>
    </source>
</evidence>
<gene>
    <name evidence="1" type="ORF">GCM10022386_03000</name>
</gene>
<reference evidence="2" key="1">
    <citation type="journal article" date="2019" name="Int. J. Syst. Evol. Microbiol.">
        <title>The Global Catalogue of Microorganisms (GCM) 10K type strain sequencing project: providing services to taxonomists for standard genome sequencing and annotation.</title>
        <authorList>
            <consortium name="The Broad Institute Genomics Platform"/>
            <consortium name="The Broad Institute Genome Sequencing Center for Infectious Disease"/>
            <person name="Wu L."/>
            <person name="Ma J."/>
        </authorList>
    </citation>
    <scope>NUCLEOTIDE SEQUENCE [LARGE SCALE GENOMIC DNA]</scope>
    <source>
        <strain evidence="2">JCM 17064</strain>
    </source>
</reference>
<comment type="caution">
    <text evidence="1">The sequence shown here is derived from an EMBL/GenBank/DDBJ whole genome shotgun (WGS) entry which is preliminary data.</text>
</comment>
<name>A0ABP7TB07_9FLAO</name>
<accession>A0ABP7TB07</accession>
<proteinExistence type="predicted"/>
<organism evidence="1 2">
    <name type="scientific">Flavobacterium cheonhonense</name>
    <dbReference type="NCBI Taxonomy" id="706185"/>
    <lineage>
        <taxon>Bacteria</taxon>
        <taxon>Pseudomonadati</taxon>
        <taxon>Bacteroidota</taxon>
        <taxon>Flavobacteriia</taxon>
        <taxon>Flavobacteriales</taxon>
        <taxon>Flavobacteriaceae</taxon>
        <taxon>Flavobacterium</taxon>
    </lineage>
</organism>
<keyword evidence="2" id="KW-1185">Reference proteome</keyword>
<dbReference type="EMBL" id="BAABCR010000003">
    <property type="protein sequence ID" value="GAA4023434.1"/>
    <property type="molecule type" value="Genomic_DNA"/>
</dbReference>
<dbReference type="RefSeq" id="WP_324692252.1">
    <property type="nucleotide sequence ID" value="NZ_BAABCR010000003.1"/>
</dbReference>
<protein>
    <recommendedName>
        <fullName evidence="3">PIN domain-containing protein</fullName>
    </recommendedName>
</protein>
<dbReference type="Proteomes" id="UP001500968">
    <property type="component" value="Unassembled WGS sequence"/>
</dbReference>